<comment type="caution">
    <text evidence="8">The sequence shown here is derived from an EMBL/GenBank/DDBJ whole genome shotgun (WGS) entry which is preliminary data.</text>
</comment>
<evidence type="ECO:0000256" key="1">
    <source>
        <dbReference type="ARBA" id="ARBA00022443"/>
    </source>
</evidence>
<dbReference type="AlphaFoldDB" id="A0A1Q8S9G2"/>
<dbReference type="InterPro" id="IPR036028">
    <property type="entry name" value="SH3-like_dom_sf"/>
</dbReference>
<keyword evidence="2" id="KW-0677">Repeat</keyword>
<keyword evidence="9" id="KW-1185">Reference proteome</keyword>
<dbReference type="SMART" id="SM00666">
    <property type="entry name" value="PB1"/>
    <property type="match status" value="1"/>
</dbReference>
<feature type="compositionally biased region" description="Low complexity" evidence="4">
    <location>
        <begin position="532"/>
        <end position="545"/>
    </location>
</feature>
<evidence type="ECO:0000256" key="3">
    <source>
        <dbReference type="PROSITE-ProRule" id="PRU00192"/>
    </source>
</evidence>
<dbReference type="InterPro" id="IPR001452">
    <property type="entry name" value="SH3_domain"/>
</dbReference>
<reference evidence="8 9" key="1">
    <citation type="submission" date="2016-11" db="EMBL/GenBank/DDBJ databases">
        <title>Draft Genome Assembly of Colletotrichum chlorophyti a pathogen of herbaceous plants.</title>
        <authorList>
            <person name="Gan P."/>
            <person name="Narusaka M."/>
            <person name="Tsushima A."/>
            <person name="Narusaka Y."/>
            <person name="Takano Y."/>
            <person name="Shirasu K."/>
        </authorList>
    </citation>
    <scope>NUCLEOTIDE SEQUENCE [LARGE SCALE GENOMIC DNA]</scope>
    <source>
        <strain evidence="8 9">NTL11</strain>
    </source>
</reference>
<dbReference type="SMART" id="SM00326">
    <property type="entry name" value="SH3"/>
    <property type="match status" value="2"/>
</dbReference>
<feature type="region of interest" description="Disordered" evidence="4">
    <location>
        <begin position="114"/>
        <end position="176"/>
    </location>
</feature>
<dbReference type="OrthoDB" id="548867at2759"/>
<dbReference type="Gene3D" id="2.30.30.40">
    <property type="entry name" value="SH3 Domains"/>
    <property type="match status" value="2"/>
</dbReference>
<dbReference type="PANTHER" id="PTHR15706:SF2">
    <property type="entry name" value="SH3 AND PX DOMAIN-CONTAINING PROTEIN 2A"/>
    <property type="match status" value="1"/>
</dbReference>
<evidence type="ECO:0000313" key="8">
    <source>
        <dbReference type="EMBL" id="OLN98062.1"/>
    </source>
</evidence>
<dbReference type="Gene3D" id="3.10.20.90">
    <property type="entry name" value="Phosphatidylinositol 3-kinase Catalytic Subunit, Chain A, domain 1"/>
    <property type="match status" value="1"/>
</dbReference>
<dbReference type="PROSITE" id="PS50195">
    <property type="entry name" value="PX"/>
    <property type="match status" value="1"/>
</dbReference>
<feature type="region of interest" description="Disordered" evidence="4">
    <location>
        <begin position="467"/>
        <end position="545"/>
    </location>
</feature>
<evidence type="ECO:0000259" key="5">
    <source>
        <dbReference type="PROSITE" id="PS50002"/>
    </source>
</evidence>
<feature type="domain" description="PX" evidence="6">
    <location>
        <begin position="347"/>
        <end position="468"/>
    </location>
</feature>
<dbReference type="InterPro" id="IPR035550">
    <property type="entry name" value="Bem1/Scd2_PX"/>
</dbReference>
<dbReference type="SUPFAM" id="SSF64268">
    <property type="entry name" value="PX domain"/>
    <property type="match status" value="1"/>
</dbReference>
<accession>A0A1Q8S9G2</accession>
<dbReference type="GO" id="GO:1902494">
    <property type="term" value="C:catalytic complex"/>
    <property type="evidence" value="ECO:0007669"/>
    <property type="project" value="UniProtKB-ARBA"/>
</dbReference>
<feature type="compositionally biased region" description="Low complexity" evidence="4">
    <location>
        <begin position="165"/>
        <end position="176"/>
    </location>
</feature>
<dbReference type="InterPro" id="IPR001683">
    <property type="entry name" value="PX_dom"/>
</dbReference>
<name>A0A1Q8S9G2_9PEZI</name>
<dbReference type="FunFam" id="3.30.1520.10:FF:000041">
    <property type="entry name" value="Protein kinase activator Bem1"/>
    <property type="match status" value="1"/>
</dbReference>
<feature type="domain" description="SH3" evidence="5">
    <location>
        <begin position="179"/>
        <end position="241"/>
    </location>
</feature>
<feature type="domain" description="SH3" evidence="5">
    <location>
        <begin position="50"/>
        <end position="113"/>
    </location>
</feature>
<proteinExistence type="predicted"/>
<dbReference type="InterPro" id="IPR000270">
    <property type="entry name" value="PB1_dom"/>
</dbReference>
<dbReference type="CDD" id="cd06890">
    <property type="entry name" value="PX_Bem1p"/>
    <property type="match status" value="1"/>
</dbReference>
<dbReference type="CDD" id="cd11878">
    <property type="entry name" value="SH3_Bem1p_1"/>
    <property type="match status" value="1"/>
</dbReference>
<evidence type="ECO:0000256" key="2">
    <source>
        <dbReference type="ARBA" id="ARBA00022737"/>
    </source>
</evidence>
<evidence type="ECO:0000313" key="9">
    <source>
        <dbReference type="Proteomes" id="UP000186583"/>
    </source>
</evidence>
<dbReference type="GO" id="GO:0005938">
    <property type="term" value="C:cell cortex"/>
    <property type="evidence" value="ECO:0007669"/>
    <property type="project" value="UniProtKB-ARBA"/>
</dbReference>
<sequence length="631" mass="69522">MSRDSIVRNRISDHLLTVPHLLQALRRSIKGEKDNVKINIAPKSAVAIVPPKKVIRALYDYEAQSTQELSFSRGDFFHVIGRENDPDWYEACNPALPDARGLVPVAFFQALGRTERDSGQSDGGAIPRPPTMSPTISKNPDHDSGYAEVGAPAGALQSPPPTQPTQPTQRMSRSGSRSGAMVYGIVMYDFVAERADELEAKAGEAIIVIAQSNPEWFVAKPIGRLGGPGLIPVSFVEIRDMATDTAVGNASDAIRKAGIPKVEEWKKMAADYKNSSITLGKFDVGGAPQQGSIEQGMERMSIQQGGRRGSQNGANYQQQQQQQQGGYQQSRSSQQAVQPSSYAKSASQLYAPISARIPRYCFAEDKYWFVIEAVLEDGRHWELSRYYEDFYDFQIALLTEFPAEAGNTGTQKRTLPYMPGPVNYVTDAITEGRLHNLDAYVKNLLAQPSYIARCTLVKQFFAPREGDYEIDPNAPNDDEYRLSGGSQPSSTGSPADAASRQSSRNNLNGNGYGGLSAAPQQRSMGQQGMTRQPSSLSQSQPSVSPGLGQMQAMKIKLYFNGDLIAIRVPTDIQFQQLYDKIRDRLKIPVGEEIQLFYKDEPTGDKPNLMSDADLDFALQRNEKLLLFVEQI</sequence>
<dbReference type="InterPro" id="IPR035548">
    <property type="entry name" value="Bem1/Scd2_SH3_1"/>
</dbReference>
<dbReference type="GO" id="GO:0043332">
    <property type="term" value="C:mating projection tip"/>
    <property type="evidence" value="ECO:0007669"/>
    <property type="project" value="TreeGrafter"/>
</dbReference>
<dbReference type="Pfam" id="PF00018">
    <property type="entry name" value="SH3_1"/>
    <property type="match status" value="2"/>
</dbReference>
<dbReference type="SUPFAM" id="SSF54277">
    <property type="entry name" value="CAD &amp; PB1 domains"/>
    <property type="match status" value="1"/>
</dbReference>
<dbReference type="STRING" id="708187.A0A1Q8S9G2"/>
<dbReference type="Pfam" id="PF00787">
    <property type="entry name" value="PX"/>
    <property type="match status" value="1"/>
</dbReference>
<dbReference type="InterPro" id="IPR035549">
    <property type="entry name" value="Bem1/Scd2_SH3_2"/>
</dbReference>
<dbReference type="PRINTS" id="PR00452">
    <property type="entry name" value="SH3DOMAIN"/>
</dbReference>
<dbReference type="PANTHER" id="PTHR15706">
    <property type="entry name" value="SH3 MULTIPLE DOMAIN"/>
    <property type="match status" value="1"/>
</dbReference>
<dbReference type="FunFam" id="2.30.30.40:FF:000093">
    <property type="entry name" value="Protein kinase activator Bem1"/>
    <property type="match status" value="1"/>
</dbReference>
<dbReference type="SUPFAM" id="SSF50044">
    <property type="entry name" value="SH3-domain"/>
    <property type="match status" value="2"/>
</dbReference>
<feature type="domain" description="PB1" evidence="7">
    <location>
        <begin position="552"/>
        <end position="629"/>
    </location>
</feature>
<dbReference type="FunFam" id="3.10.20.90:FF:000250">
    <property type="entry name" value="Protein kinase activator Bem1"/>
    <property type="match status" value="1"/>
</dbReference>
<dbReference type="PROSITE" id="PS51745">
    <property type="entry name" value="PB1"/>
    <property type="match status" value="1"/>
</dbReference>
<dbReference type="InterPro" id="IPR053793">
    <property type="entry name" value="PB1-like"/>
</dbReference>
<dbReference type="SMART" id="SM00312">
    <property type="entry name" value="PX"/>
    <property type="match status" value="1"/>
</dbReference>
<dbReference type="PROSITE" id="PS50002">
    <property type="entry name" value="SH3"/>
    <property type="match status" value="2"/>
</dbReference>
<dbReference type="FunFam" id="2.30.30.40:FF:000184">
    <property type="entry name" value="Protein kinase activator Bem1"/>
    <property type="match status" value="1"/>
</dbReference>
<protein>
    <submittedName>
        <fullName evidence="8">Protein scd2/ral3</fullName>
    </submittedName>
</protein>
<dbReference type="CDD" id="cd05992">
    <property type="entry name" value="PB1"/>
    <property type="match status" value="1"/>
</dbReference>
<gene>
    <name evidence="8" type="ORF">CCHL11_06843</name>
</gene>
<dbReference type="EMBL" id="MPGH01000001">
    <property type="protein sequence ID" value="OLN98062.1"/>
    <property type="molecule type" value="Genomic_DNA"/>
</dbReference>
<evidence type="ECO:0000256" key="4">
    <source>
        <dbReference type="SAM" id="MobiDB-lite"/>
    </source>
</evidence>
<dbReference type="Pfam" id="PF00564">
    <property type="entry name" value="PB1"/>
    <property type="match status" value="1"/>
</dbReference>
<evidence type="ECO:0000259" key="6">
    <source>
        <dbReference type="PROSITE" id="PS50195"/>
    </source>
</evidence>
<dbReference type="Gene3D" id="3.30.1520.10">
    <property type="entry name" value="Phox-like domain"/>
    <property type="match status" value="1"/>
</dbReference>
<dbReference type="InterPro" id="IPR051228">
    <property type="entry name" value="NADPH_Oxidase/PX-Domain"/>
</dbReference>
<keyword evidence="1 3" id="KW-0728">SH3 domain</keyword>
<dbReference type="CDD" id="cd11879">
    <property type="entry name" value="SH3_Bem1p_2"/>
    <property type="match status" value="1"/>
</dbReference>
<feature type="compositionally biased region" description="Low complexity" evidence="4">
    <location>
        <begin position="309"/>
        <end position="336"/>
    </location>
</feature>
<dbReference type="Proteomes" id="UP000186583">
    <property type="component" value="Unassembled WGS sequence"/>
</dbReference>
<dbReference type="InterPro" id="IPR036871">
    <property type="entry name" value="PX_dom_sf"/>
</dbReference>
<dbReference type="GO" id="GO:0035091">
    <property type="term" value="F:phosphatidylinositol binding"/>
    <property type="evidence" value="ECO:0007669"/>
    <property type="project" value="InterPro"/>
</dbReference>
<feature type="region of interest" description="Disordered" evidence="4">
    <location>
        <begin position="298"/>
        <end position="338"/>
    </location>
</feature>
<organism evidence="8 9">
    <name type="scientific">Colletotrichum chlorophyti</name>
    <dbReference type="NCBI Taxonomy" id="708187"/>
    <lineage>
        <taxon>Eukaryota</taxon>
        <taxon>Fungi</taxon>
        <taxon>Dikarya</taxon>
        <taxon>Ascomycota</taxon>
        <taxon>Pezizomycotina</taxon>
        <taxon>Sordariomycetes</taxon>
        <taxon>Hypocreomycetidae</taxon>
        <taxon>Glomerellales</taxon>
        <taxon>Glomerellaceae</taxon>
        <taxon>Colletotrichum</taxon>
    </lineage>
</organism>
<dbReference type="GO" id="GO:0000747">
    <property type="term" value="P:conjugation with cellular fusion"/>
    <property type="evidence" value="ECO:0007669"/>
    <property type="project" value="TreeGrafter"/>
</dbReference>
<dbReference type="GO" id="GO:0051130">
    <property type="term" value="P:positive regulation of cellular component organization"/>
    <property type="evidence" value="ECO:0007669"/>
    <property type="project" value="UniProtKB-ARBA"/>
</dbReference>
<feature type="compositionally biased region" description="Polar residues" evidence="4">
    <location>
        <begin position="518"/>
        <end position="531"/>
    </location>
</feature>
<feature type="compositionally biased region" description="Low complexity" evidence="4">
    <location>
        <begin position="483"/>
        <end position="494"/>
    </location>
</feature>
<evidence type="ECO:0000259" key="7">
    <source>
        <dbReference type="PROSITE" id="PS51745"/>
    </source>
</evidence>
<dbReference type="GO" id="GO:0030674">
    <property type="term" value="F:protein-macromolecule adaptor activity"/>
    <property type="evidence" value="ECO:0007669"/>
    <property type="project" value="TreeGrafter"/>
</dbReference>